<comment type="similarity">
    <text evidence="1 3">Belongs to the class-III pyridoxal-phosphate-dependent aminotransferase family.</text>
</comment>
<dbReference type="SUPFAM" id="SSF53383">
    <property type="entry name" value="PLP-dependent transferases"/>
    <property type="match status" value="1"/>
</dbReference>
<dbReference type="OrthoDB" id="9807885at2"/>
<keyword evidence="5" id="KW-1185">Reference proteome</keyword>
<sequence length="454" mass="51158">MLTNDQIKKANQHYVLQPWSKQAKRNPKIITDSEGIYFWDENNKKFYDMNAQLVYANLGHKHPKIIEAFNQFKELEISAPGFASESKAKLAQKIVDLAPNNMAKVYFTTAGAEANEQALKMAKAITGGYKIFSRYRSYHGSTLGAGNLTGESRRLGSEPSPPGFVKFDMPYLYREYQNFEDEKALSAQYLTRLERQITSEGPDTIAALVIETIPGSNGVLLPPDGYIKGIEKLCRRYNIMMICDEVMSGFGRSGEWFACDHYDVQPDMITFAKGVTGGYLPLGGVILSKELSTYYDDNVFLSGATYSGHTLVCEIGNVAIESYEDMDLIKHVKQMEIVMNERLEKLRVYKYVGDVRNKGLFGAVELVKNKQTKEPLIEYGTAQGNDKQGYMRAFSQLLLDEGFYTFAHESHVLVTPPLTITAVEINAAMDLFENALVRFEEQFPKMNEGYPAHL</sequence>
<dbReference type="InterPro" id="IPR015421">
    <property type="entry name" value="PyrdxlP-dep_Trfase_major"/>
</dbReference>
<dbReference type="GO" id="GO:0030170">
    <property type="term" value="F:pyridoxal phosphate binding"/>
    <property type="evidence" value="ECO:0007669"/>
    <property type="project" value="InterPro"/>
</dbReference>
<dbReference type="Gene3D" id="3.40.640.10">
    <property type="entry name" value="Type I PLP-dependent aspartate aminotransferase-like (Major domain)"/>
    <property type="match status" value="1"/>
</dbReference>
<keyword evidence="4" id="KW-0032">Aminotransferase</keyword>
<dbReference type="GO" id="GO:0008483">
    <property type="term" value="F:transaminase activity"/>
    <property type="evidence" value="ECO:0007669"/>
    <property type="project" value="UniProtKB-KW"/>
</dbReference>
<protein>
    <submittedName>
        <fullName evidence="4">Aspartate aminotransferase family protein</fullName>
    </submittedName>
</protein>
<dbReference type="RefSeq" id="WP_069126409.1">
    <property type="nucleotide sequence ID" value="NZ_CP023483.1"/>
</dbReference>
<dbReference type="InterPro" id="IPR015424">
    <property type="entry name" value="PyrdxlP-dep_Trfase"/>
</dbReference>
<dbReference type="STRING" id="2756.BFR44_08430"/>
<proteinExistence type="inferred from homology"/>
<dbReference type="NCBIfam" id="NF004718">
    <property type="entry name" value="PRK06062.1"/>
    <property type="match status" value="1"/>
</dbReference>
<gene>
    <name evidence="4" type="ORF">CNY62_08870</name>
</gene>
<dbReference type="Proteomes" id="UP000243591">
    <property type="component" value="Chromosome"/>
</dbReference>
<keyword evidence="2 3" id="KW-0663">Pyridoxal phosphate</keyword>
<dbReference type="PANTHER" id="PTHR43094:SF1">
    <property type="entry name" value="AMINOTRANSFERASE CLASS-III"/>
    <property type="match status" value="1"/>
</dbReference>
<keyword evidence="4" id="KW-0808">Transferase</keyword>
<dbReference type="Gene3D" id="3.90.1150.10">
    <property type="entry name" value="Aspartate Aminotransferase, domain 1"/>
    <property type="match status" value="1"/>
</dbReference>
<name>A0A1D2LE59_BROTH</name>
<evidence type="ECO:0000256" key="2">
    <source>
        <dbReference type="ARBA" id="ARBA00022898"/>
    </source>
</evidence>
<evidence type="ECO:0000256" key="3">
    <source>
        <dbReference type="RuleBase" id="RU003560"/>
    </source>
</evidence>
<dbReference type="PROSITE" id="PS00600">
    <property type="entry name" value="AA_TRANSFER_CLASS_3"/>
    <property type="match status" value="1"/>
</dbReference>
<dbReference type="InterPro" id="IPR015422">
    <property type="entry name" value="PyrdxlP-dep_Trfase_small"/>
</dbReference>
<dbReference type="AlphaFoldDB" id="A0A1D2LE59"/>
<reference evidence="4 5" key="1">
    <citation type="submission" date="2017-09" db="EMBL/GenBank/DDBJ databases">
        <title>Complete Genome Sequences of Two Strains of the Meat Spoilage Bacterium Brochothrix thermosphacta Isolated from Ground Chicken.</title>
        <authorList>
            <person name="Paoli G.C."/>
            <person name="Wijey C."/>
            <person name="Chen C.-Y."/>
            <person name="Nguyen L."/>
            <person name="Yan X."/>
            <person name="Irwin P.L."/>
        </authorList>
    </citation>
    <scope>NUCLEOTIDE SEQUENCE [LARGE SCALE GENOMIC DNA]</scope>
    <source>
        <strain evidence="4 5">BI</strain>
    </source>
</reference>
<dbReference type="Pfam" id="PF00202">
    <property type="entry name" value="Aminotran_3"/>
    <property type="match status" value="1"/>
</dbReference>
<dbReference type="GO" id="GO:0005829">
    <property type="term" value="C:cytosol"/>
    <property type="evidence" value="ECO:0007669"/>
    <property type="project" value="TreeGrafter"/>
</dbReference>
<evidence type="ECO:0000313" key="5">
    <source>
        <dbReference type="Proteomes" id="UP000243591"/>
    </source>
</evidence>
<accession>A0A1D2LE59</accession>
<dbReference type="InterPro" id="IPR005814">
    <property type="entry name" value="Aminotrans_3"/>
</dbReference>
<dbReference type="CDD" id="cd00610">
    <property type="entry name" value="OAT_like"/>
    <property type="match status" value="1"/>
</dbReference>
<dbReference type="EMBL" id="CP023483">
    <property type="protein sequence ID" value="ATF26488.1"/>
    <property type="molecule type" value="Genomic_DNA"/>
</dbReference>
<dbReference type="KEGG" id="bths:CNY62_08870"/>
<evidence type="ECO:0000313" key="4">
    <source>
        <dbReference type="EMBL" id="ATF26488.1"/>
    </source>
</evidence>
<organism evidence="4 5">
    <name type="scientific">Brochothrix thermosphacta</name>
    <name type="common">Microbacterium thermosphactum</name>
    <dbReference type="NCBI Taxonomy" id="2756"/>
    <lineage>
        <taxon>Bacteria</taxon>
        <taxon>Bacillati</taxon>
        <taxon>Bacillota</taxon>
        <taxon>Bacilli</taxon>
        <taxon>Bacillales</taxon>
        <taxon>Listeriaceae</taxon>
        <taxon>Brochothrix</taxon>
    </lineage>
</organism>
<dbReference type="InterPro" id="IPR049704">
    <property type="entry name" value="Aminotrans_3_PPA_site"/>
</dbReference>
<dbReference type="PANTHER" id="PTHR43094">
    <property type="entry name" value="AMINOTRANSFERASE"/>
    <property type="match status" value="1"/>
</dbReference>
<evidence type="ECO:0000256" key="1">
    <source>
        <dbReference type="ARBA" id="ARBA00008954"/>
    </source>
</evidence>